<evidence type="ECO:0000313" key="2">
    <source>
        <dbReference type="EMBL" id="MYM21656.1"/>
    </source>
</evidence>
<sequence>MPVLRYFPLLAALTGLPAAAVTFVDDTVQRPEGARHYLLARPAAQVAGKLPLIILLHGHTSSADIGRRRPAGRVD</sequence>
<accession>A0A6L8K2J5</accession>
<name>A0A6L8K2J5_9BURK</name>
<dbReference type="AlphaFoldDB" id="A0A6L8K2J5"/>
<protein>
    <submittedName>
        <fullName evidence="2">Uncharacterized protein</fullName>
    </submittedName>
</protein>
<gene>
    <name evidence="2" type="ORF">GTP46_03205</name>
</gene>
<dbReference type="InterPro" id="IPR029058">
    <property type="entry name" value="AB_hydrolase_fold"/>
</dbReference>
<dbReference type="SUPFAM" id="SSF53474">
    <property type="entry name" value="alpha/beta-Hydrolases"/>
    <property type="match status" value="1"/>
</dbReference>
<dbReference type="Gene3D" id="3.40.50.1820">
    <property type="entry name" value="alpha/beta hydrolase"/>
    <property type="match status" value="1"/>
</dbReference>
<feature type="signal peptide" evidence="1">
    <location>
        <begin position="1"/>
        <end position="20"/>
    </location>
</feature>
<comment type="caution">
    <text evidence="2">The sequence shown here is derived from an EMBL/GenBank/DDBJ whole genome shotgun (WGS) entry which is preliminary data.</text>
</comment>
<dbReference type="EMBL" id="WWCN01000002">
    <property type="protein sequence ID" value="MYM21656.1"/>
    <property type="molecule type" value="Genomic_DNA"/>
</dbReference>
<organism evidence="2 3">
    <name type="scientific">Duganella flavida</name>
    <dbReference type="NCBI Taxonomy" id="2692175"/>
    <lineage>
        <taxon>Bacteria</taxon>
        <taxon>Pseudomonadati</taxon>
        <taxon>Pseudomonadota</taxon>
        <taxon>Betaproteobacteria</taxon>
        <taxon>Burkholderiales</taxon>
        <taxon>Oxalobacteraceae</taxon>
        <taxon>Telluria group</taxon>
        <taxon>Duganella</taxon>
    </lineage>
</organism>
<evidence type="ECO:0000313" key="3">
    <source>
        <dbReference type="Proteomes" id="UP000479335"/>
    </source>
</evidence>
<keyword evidence="1" id="KW-0732">Signal</keyword>
<keyword evidence="3" id="KW-1185">Reference proteome</keyword>
<evidence type="ECO:0000256" key="1">
    <source>
        <dbReference type="SAM" id="SignalP"/>
    </source>
</evidence>
<reference evidence="2 3" key="1">
    <citation type="submission" date="2019-12" db="EMBL/GenBank/DDBJ databases">
        <title>Novel species isolated from a subtropical stream in China.</title>
        <authorList>
            <person name="Lu H."/>
        </authorList>
    </citation>
    <scope>NUCLEOTIDE SEQUENCE [LARGE SCALE GENOMIC DNA]</scope>
    <source>
        <strain evidence="2 3">FT135W</strain>
    </source>
</reference>
<feature type="chain" id="PRO_5026932287" evidence="1">
    <location>
        <begin position="21"/>
        <end position="75"/>
    </location>
</feature>
<dbReference type="RefSeq" id="WP_161005180.1">
    <property type="nucleotide sequence ID" value="NZ_WWCN01000002.1"/>
</dbReference>
<dbReference type="Proteomes" id="UP000479335">
    <property type="component" value="Unassembled WGS sequence"/>
</dbReference>
<proteinExistence type="predicted"/>